<comment type="caution">
    <text evidence="2">The sequence shown here is derived from an EMBL/GenBank/DDBJ whole genome shotgun (WGS) entry which is preliminary data.</text>
</comment>
<feature type="transmembrane region" description="Helical" evidence="1">
    <location>
        <begin position="6"/>
        <end position="26"/>
    </location>
</feature>
<organism evidence="2 3">
    <name type="scientific">Ceratopteris richardii</name>
    <name type="common">Triangle waterfern</name>
    <dbReference type="NCBI Taxonomy" id="49495"/>
    <lineage>
        <taxon>Eukaryota</taxon>
        <taxon>Viridiplantae</taxon>
        <taxon>Streptophyta</taxon>
        <taxon>Embryophyta</taxon>
        <taxon>Tracheophyta</taxon>
        <taxon>Polypodiopsida</taxon>
        <taxon>Polypodiidae</taxon>
        <taxon>Polypodiales</taxon>
        <taxon>Pteridineae</taxon>
        <taxon>Pteridaceae</taxon>
        <taxon>Parkerioideae</taxon>
        <taxon>Ceratopteris</taxon>
    </lineage>
</organism>
<protein>
    <submittedName>
        <fullName evidence="2">Uncharacterized protein</fullName>
    </submittedName>
</protein>
<keyword evidence="1" id="KW-0812">Transmembrane</keyword>
<proteinExistence type="predicted"/>
<dbReference type="Proteomes" id="UP000825935">
    <property type="component" value="Chromosome 23"/>
</dbReference>
<reference evidence="2 3" key="1">
    <citation type="submission" date="2021-08" db="EMBL/GenBank/DDBJ databases">
        <title>WGS assembly of Ceratopteris richardii.</title>
        <authorList>
            <person name="Marchant D.B."/>
            <person name="Chen G."/>
            <person name="Jenkins J."/>
            <person name="Shu S."/>
            <person name="Leebens-Mack J."/>
            <person name="Grimwood J."/>
            <person name="Schmutz J."/>
            <person name="Soltis P."/>
            <person name="Soltis D."/>
            <person name="Chen Z.-H."/>
        </authorList>
    </citation>
    <scope>NUCLEOTIDE SEQUENCE [LARGE SCALE GENOMIC DNA]</scope>
    <source>
        <strain evidence="2">Whitten #5841</strain>
        <tissue evidence="2">Leaf</tissue>
    </source>
</reference>
<keyword evidence="1" id="KW-0472">Membrane</keyword>
<evidence type="ECO:0000313" key="3">
    <source>
        <dbReference type="Proteomes" id="UP000825935"/>
    </source>
</evidence>
<dbReference type="EMBL" id="CM035428">
    <property type="protein sequence ID" value="KAH7302311.1"/>
    <property type="molecule type" value="Genomic_DNA"/>
</dbReference>
<dbReference type="AlphaFoldDB" id="A0A8T2S2M6"/>
<name>A0A8T2S2M6_CERRI</name>
<evidence type="ECO:0000313" key="2">
    <source>
        <dbReference type="EMBL" id="KAH7302311.1"/>
    </source>
</evidence>
<gene>
    <name evidence="2" type="ORF">KP509_23G066600</name>
</gene>
<keyword evidence="1" id="KW-1133">Transmembrane helix</keyword>
<keyword evidence="3" id="KW-1185">Reference proteome</keyword>
<evidence type="ECO:0000256" key="1">
    <source>
        <dbReference type="SAM" id="Phobius"/>
    </source>
</evidence>
<accession>A0A8T2S2M6</accession>
<sequence>MTRQEFVIFLGTKIIYAIYMFALRGLFSHYDALNIIRLYVIIQLVFRWVLPFLFQVAHVVEEASFPMVDSSSGRPMLARGWAPSQVMSTMNFNPKSNFLDAYYWRSQPSD</sequence>
<feature type="transmembrane region" description="Helical" evidence="1">
    <location>
        <begin position="38"/>
        <end position="60"/>
    </location>
</feature>
<dbReference type="OrthoDB" id="260091at2759"/>